<dbReference type="HOGENOM" id="CLU_1274311_0_0_1"/>
<protein>
    <recommendedName>
        <fullName evidence="4">SAM domain-containing protein</fullName>
    </recommendedName>
</protein>
<dbReference type="GeneID" id="17254251"/>
<dbReference type="EnsemblProtists" id="EOD19292">
    <property type="protein sequence ID" value="EOD19292"/>
    <property type="gene ID" value="EMIHUDRAFT_424834"/>
</dbReference>
<dbReference type="EnsemblProtists" id="EOD08242">
    <property type="protein sequence ID" value="EOD08242"/>
    <property type="gene ID" value="EMIHUDRAFT_422522"/>
</dbReference>
<proteinExistence type="predicted"/>
<dbReference type="RefSeq" id="XP_005760671.1">
    <property type="nucleotide sequence ID" value="XM_005760614.1"/>
</dbReference>
<evidence type="ECO:0000256" key="1">
    <source>
        <dbReference type="SAM" id="MobiDB-lite"/>
    </source>
</evidence>
<sequence>MSTKADRLARARKNLADPNAALAEGTGRISLSDPGAASASTAVDPVLTPRLQGKLMEAARNSVAEKSGSDDDDDDDDDDEEDEEDADGEDDERPTTLAGKVTAKFTSIKESLFGDRHVVAPQSAGVSGPPKLPGGTSFFYDESTKELQTWATKYNLHSEAVELLQEAGIETLHDLQHLQGSEAEMFRGLEYYPALLRGKVWKAVTATQEKWAKKAQK</sequence>
<dbReference type="AlphaFoldDB" id="A0A0D3IAF7"/>
<accession>A0A0D3IAF7</accession>
<feature type="region of interest" description="Disordered" evidence="1">
    <location>
        <begin position="1"/>
        <end position="101"/>
    </location>
</feature>
<organism evidence="2 3">
    <name type="scientific">Emiliania huxleyi (strain CCMP1516)</name>
    <dbReference type="NCBI Taxonomy" id="280463"/>
    <lineage>
        <taxon>Eukaryota</taxon>
        <taxon>Haptista</taxon>
        <taxon>Haptophyta</taxon>
        <taxon>Prymnesiophyceae</taxon>
        <taxon>Isochrysidales</taxon>
        <taxon>Noelaerhabdaceae</taxon>
        <taxon>Emiliania</taxon>
    </lineage>
</organism>
<evidence type="ECO:0000313" key="2">
    <source>
        <dbReference type="EnsemblProtists" id="EOD08242"/>
    </source>
</evidence>
<dbReference type="PaxDb" id="2903-EOD08242"/>
<feature type="compositionally biased region" description="Acidic residues" evidence="1">
    <location>
        <begin position="70"/>
        <end position="92"/>
    </location>
</feature>
<dbReference type="GeneID" id="17264837"/>
<dbReference type="KEGG" id="ehx:EMIHUDRAFT_422522"/>
<name>A0A0D3IAF7_EMIH1</name>
<dbReference type="Proteomes" id="UP000013827">
    <property type="component" value="Unassembled WGS sequence"/>
</dbReference>
<evidence type="ECO:0008006" key="4">
    <source>
        <dbReference type="Google" id="ProtNLM"/>
    </source>
</evidence>
<keyword evidence="3" id="KW-1185">Reference proteome</keyword>
<reference evidence="2" key="2">
    <citation type="submission" date="2024-10" db="UniProtKB">
        <authorList>
            <consortium name="EnsemblProtists"/>
        </authorList>
    </citation>
    <scope>IDENTIFICATION</scope>
</reference>
<dbReference type="KEGG" id="ehx:EMIHUDRAFT_424834"/>
<evidence type="ECO:0000313" key="3">
    <source>
        <dbReference type="Proteomes" id="UP000013827"/>
    </source>
</evidence>
<reference evidence="3" key="1">
    <citation type="journal article" date="2013" name="Nature">
        <title>Pan genome of the phytoplankton Emiliania underpins its global distribution.</title>
        <authorList>
            <person name="Read B.A."/>
            <person name="Kegel J."/>
            <person name="Klute M.J."/>
            <person name="Kuo A."/>
            <person name="Lefebvre S.C."/>
            <person name="Maumus F."/>
            <person name="Mayer C."/>
            <person name="Miller J."/>
            <person name="Monier A."/>
            <person name="Salamov A."/>
            <person name="Young J."/>
            <person name="Aguilar M."/>
            <person name="Claverie J.M."/>
            <person name="Frickenhaus S."/>
            <person name="Gonzalez K."/>
            <person name="Herman E.K."/>
            <person name="Lin Y.C."/>
            <person name="Napier J."/>
            <person name="Ogata H."/>
            <person name="Sarno A.F."/>
            <person name="Shmutz J."/>
            <person name="Schroeder D."/>
            <person name="de Vargas C."/>
            <person name="Verret F."/>
            <person name="von Dassow P."/>
            <person name="Valentin K."/>
            <person name="Van de Peer Y."/>
            <person name="Wheeler G."/>
            <person name="Dacks J.B."/>
            <person name="Delwiche C.F."/>
            <person name="Dyhrman S.T."/>
            <person name="Glockner G."/>
            <person name="John U."/>
            <person name="Richards T."/>
            <person name="Worden A.Z."/>
            <person name="Zhang X."/>
            <person name="Grigoriev I.V."/>
            <person name="Allen A.E."/>
            <person name="Bidle K."/>
            <person name="Borodovsky M."/>
            <person name="Bowler C."/>
            <person name="Brownlee C."/>
            <person name="Cock J.M."/>
            <person name="Elias M."/>
            <person name="Gladyshev V.N."/>
            <person name="Groth M."/>
            <person name="Guda C."/>
            <person name="Hadaegh A."/>
            <person name="Iglesias-Rodriguez M.D."/>
            <person name="Jenkins J."/>
            <person name="Jones B.M."/>
            <person name="Lawson T."/>
            <person name="Leese F."/>
            <person name="Lindquist E."/>
            <person name="Lobanov A."/>
            <person name="Lomsadze A."/>
            <person name="Malik S.B."/>
            <person name="Marsh M.E."/>
            <person name="Mackinder L."/>
            <person name="Mock T."/>
            <person name="Mueller-Roeber B."/>
            <person name="Pagarete A."/>
            <person name="Parker M."/>
            <person name="Probert I."/>
            <person name="Quesneville H."/>
            <person name="Raines C."/>
            <person name="Rensing S.A."/>
            <person name="Riano-Pachon D.M."/>
            <person name="Richier S."/>
            <person name="Rokitta S."/>
            <person name="Shiraiwa Y."/>
            <person name="Soanes D.M."/>
            <person name="van der Giezen M."/>
            <person name="Wahlund T.M."/>
            <person name="Williams B."/>
            <person name="Wilson W."/>
            <person name="Wolfe G."/>
            <person name="Wurch L.L."/>
        </authorList>
    </citation>
    <scope>NUCLEOTIDE SEQUENCE</scope>
</reference>
<dbReference type="RefSeq" id="XP_005771721.1">
    <property type="nucleotide sequence ID" value="XM_005771664.1"/>
</dbReference>